<evidence type="ECO:0000256" key="3">
    <source>
        <dbReference type="ARBA" id="ARBA00001522"/>
    </source>
</evidence>
<evidence type="ECO:0000256" key="5">
    <source>
        <dbReference type="ARBA" id="ARBA00004692"/>
    </source>
</evidence>
<dbReference type="EC" id="2.7.1.156" evidence="14"/>
<keyword evidence="10 14" id="KW-0547">Nucleotide-binding</keyword>
<comment type="pathway">
    <text evidence="5 14">Cofactor biosynthesis; adenosylcobalamin biosynthesis; adenosylcobalamin from cob(II)yrinate a,c-diamide: step 6/7.</text>
</comment>
<feature type="binding site" evidence="16">
    <location>
        <position position="86"/>
    </location>
    <ligand>
        <name>GTP</name>
        <dbReference type="ChEBI" id="CHEBI:37565"/>
    </ligand>
</feature>
<dbReference type="Pfam" id="PF02283">
    <property type="entry name" value="CobU"/>
    <property type="match status" value="1"/>
</dbReference>
<feature type="binding site" evidence="16">
    <location>
        <begin position="53"/>
        <end position="56"/>
    </location>
    <ligand>
        <name>GTP</name>
        <dbReference type="ChEBI" id="CHEBI:37565"/>
    </ligand>
</feature>
<dbReference type="PIRSF" id="PIRSF006135">
    <property type="entry name" value="CobU"/>
    <property type="match status" value="1"/>
</dbReference>
<dbReference type="STRING" id="44576.SAMN05421881_10328"/>
<keyword evidence="8 14" id="KW-0169">Cobalamin biosynthesis</keyword>
<dbReference type="PANTHER" id="PTHR34848">
    <property type="match status" value="1"/>
</dbReference>
<comment type="catalytic activity">
    <reaction evidence="1 14">
        <text>adenosylcob(III)inamide + ATP = adenosylcob(III)inamide phosphate + ADP + H(+)</text>
        <dbReference type="Rhea" id="RHEA:15769"/>
        <dbReference type="ChEBI" id="CHEBI:2480"/>
        <dbReference type="ChEBI" id="CHEBI:15378"/>
        <dbReference type="ChEBI" id="CHEBI:30616"/>
        <dbReference type="ChEBI" id="CHEBI:58502"/>
        <dbReference type="ChEBI" id="CHEBI:456216"/>
        <dbReference type="EC" id="2.7.1.156"/>
    </reaction>
</comment>
<feature type="binding site" evidence="16">
    <location>
        <begin position="11"/>
        <end position="18"/>
    </location>
    <ligand>
        <name>GTP</name>
        <dbReference type="ChEBI" id="CHEBI:37565"/>
    </ligand>
</feature>
<feature type="binding site" evidence="16">
    <location>
        <position position="64"/>
    </location>
    <ligand>
        <name>GTP</name>
        <dbReference type="ChEBI" id="CHEBI:37565"/>
    </ligand>
</feature>
<dbReference type="InterPro" id="IPR003203">
    <property type="entry name" value="CobU/CobP"/>
</dbReference>
<keyword evidence="12 14" id="KW-0067">ATP-binding</keyword>
<organism evidence="17 18">
    <name type="scientific">Nitrosomonas halophila</name>
    <dbReference type="NCBI Taxonomy" id="44576"/>
    <lineage>
        <taxon>Bacteria</taxon>
        <taxon>Pseudomonadati</taxon>
        <taxon>Pseudomonadota</taxon>
        <taxon>Betaproteobacteria</taxon>
        <taxon>Nitrosomonadales</taxon>
        <taxon>Nitrosomonadaceae</taxon>
        <taxon>Nitrosomonas</taxon>
    </lineage>
</organism>
<dbReference type="GO" id="GO:0005525">
    <property type="term" value="F:GTP binding"/>
    <property type="evidence" value="ECO:0007669"/>
    <property type="project" value="UniProtKB-UniRule"/>
</dbReference>
<feature type="binding site" evidence="16">
    <location>
        <begin position="36"/>
        <end position="38"/>
    </location>
    <ligand>
        <name>GTP</name>
        <dbReference type="ChEBI" id="CHEBI:37565"/>
    </ligand>
</feature>
<evidence type="ECO:0000256" key="1">
    <source>
        <dbReference type="ARBA" id="ARBA00000312"/>
    </source>
</evidence>
<comment type="pathway">
    <text evidence="6 14">Cofactor biosynthesis; adenosylcobalamin biosynthesis; adenosylcobalamin from cob(II)yrinate a,c-diamide: step 5/7.</text>
</comment>
<evidence type="ECO:0000256" key="15">
    <source>
        <dbReference type="PIRSR" id="PIRSR006135-1"/>
    </source>
</evidence>
<evidence type="ECO:0000313" key="18">
    <source>
        <dbReference type="Proteomes" id="UP000198640"/>
    </source>
</evidence>
<evidence type="ECO:0000256" key="12">
    <source>
        <dbReference type="ARBA" id="ARBA00022840"/>
    </source>
</evidence>
<comment type="similarity">
    <text evidence="7 14">Belongs to the CobU/CobP family.</text>
</comment>
<dbReference type="NCBIfam" id="NF004469">
    <property type="entry name" value="PRK05800.1"/>
    <property type="match status" value="1"/>
</dbReference>
<keyword evidence="9 14" id="KW-0808">Transferase</keyword>
<protein>
    <recommendedName>
        <fullName evidence="14">Bifunctional adenosylcobalamin biosynthesis protein</fullName>
        <ecNumber evidence="14">2.7.1.156</ecNumber>
        <ecNumber evidence="14">2.7.7.62</ecNumber>
    </recommendedName>
</protein>
<evidence type="ECO:0000256" key="8">
    <source>
        <dbReference type="ARBA" id="ARBA00022573"/>
    </source>
</evidence>
<evidence type="ECO:0000256" key="10">
    <source>
        <dbReference type="ARBA" id="ARBA00022741"/>
    </source>
</evidence>
<comment type="catalytic activity">
    <reaction evidence="3">
        <text>adenosylcob(III)inamide + GTP = adenosylcob(III)inamide phosphate + GDP + H(+)</text>
        <dbReference type="Rhea" id="RHEA:15765"/>
        <dbReference type="ChEBI" id="CHEBI:2480"/>
        <dbReference type="ChEBI" id="CHEBI:15378"/>
        <dbReference type="ChEBI" id="CHEBI:37565"/>
        <dbReference type="ChEBI" id="CHEBI:58189"/>
        <dbReference type="ChEBI" id="CHEBI:58502"/>
        <dbReference type="EC" id="2.7.1.156"/>
    </reaction>
</comment>
<dbReference type="Proteomes" id="UP000198640">
    <property type="component" value="Unassembled WGS sequence"/>
</dbReference>
<comment type="function">
    <text evidence="4 14">Catalyzes ATP-dependent phosphorylation of adenosylcobinamide and addition of GMP to adenosylcobinamide phosphate.</text>
</comment>
<evidence type="ECO:0000256" key="13">
    <source>
        <dbReference type="ARBA" id="ARBA00023134"/>
    </source>
</evidence>
<name>A0A1H3JDM0_9PROT</name>
<evidence type="ECO:0000256" key="7">
    <source>
        <dbReference type="ARBA" id="ARBA00007490"/>
    </source>
</evidence>
<keyword evidence="11 14" id="KW-0418">Kinase</keyword>
<comment type="catalytic activity">
    <reaction evidence="2 14">
        <text>adenosylcob(III)inamide phosphate + GTP + H(+) = adenosylcob(III)inamide-GDP + diphosphate</text>
        <dbReference type="Rhea" id="RHEA:22712"/>
        <dbReference type="ChEBI" id="CHEBI:15378"/>
        <dbReference type="ChEBI" id="CHEBI:33019"/>
        <dbReference type="ChEBI" id="CHEBI:37565"/>
        <dbReference type="ChEBI" id="CHEBI:58502"/>
        <dbReference type="ChEBI" id="CHEBI:60487"/>
        <dbReference type="EC" id="2.7.7.62"/>
    </reaction>
</comment>
<dbReference type="OrthoDB" id="9788370at2"/>
<dbReference type="AlphaFoldDB" id="A0A1H3JDM0"/>
<dbReference type="GO" id="GO:0005524">
    <property type="term" value="F:ATP binding"/>
    <property type="evidence" value="ECO:0007669"/>
    <property type="project" value="UniProtKB-UniRule"/>
</dbReference>
<dbReference type="GO" id="GO:0008820">
    <property type="term" value="F:cobinamide phosphate guanylyltransferase activity"/>
    <property type="evidence" value="ECO:0007669"/>
    <property type="project" value="UniProtKB-UniRule"/>
</dbReference>
<dbReference type="SUPFAM" id="SSF52540">
    <property type="entry name" value="P-loop containing nucleoside triphosphate hydrolases"/>
    <property type="match status" value="1"/>
</dbReference>
<dbReference type="InterPro" id="IPR027417">
    <property type="entry name" value="P-loop_NTPase"/>
</dbReference>
<evidence type="ECO:0000256" key="14">
    <source>
        <dbReference type="PIRNR" id="PIRNR006135"/>
    </source>
</evidence>
<evidence type="ECO:0000256" key="16">
    <source>
        <dbReference type="PIRSR" id="PIRSR006135-2"/>
    </source>
</evidence>
<evidence type="ECO:0000313" key="17">
    <source>
        <dbReference type="EMBL" id="SDY37508.1"/>
    </source>
</evidence>
<dbReference type="EMBL" id="FNOY01000032">
    <property type="protein sequence ID" value="SDY37508.1"/>
    <property type="molecule type" value="Genomic_DNA"/>
</dbReference>
<proteinExistence type="inferred from homology"/>
<evidence type="ECO:0000256" key="4">
    <source>
        <dbReference type="ARBA" id="ARBA00003889"/>
    </source>
</evidence>
<dbReference type="PANTHER" id="PTHR34848:SF1">
    <property type="entry name" value="BIFUNCTIONAL ADENOSYLCOBALAMIN BIOSYNTHESIS PROTEIN COBU"/>
    <property type="match status" value="1"/>
</dbReference>
<accession>A0A1H3JDM0</accession>
<dbReference type="GO" id="GO:0043752">
    <property type="term" value="F:adenosylcobinamide kinase activity"/>
    <property type="evidence" value="ECO:0007669"/>
    <property type="project" value="UniProtKB-EC"/>
</dbReference>
<keyword evidence="18" id="KW-1185">Reference proteome</keyword>
<evidence type="ECO:0000256" key="9">
    <source>
        <dbReference type="ARBA" id="ARBA00022679"/>
    </source>
</evidence>
<sequence length="177" mass="19358">MTDSHKILILGGVRSGKSRLAERLAMESRMPVTYLATATIGDAEMQARIDLHRANRPAHWHVIEEPLRLATILSQSAAANHCLLVDCLTLWLTNLLLHPGSNILENELAALLAVLPALPGRIILVSNETNMGVTPMGELSRRYCDQAGRLHQLVAQQCQQVILMVAGLPHTLKGDPL</sequence>
<evidence type="ECO:0000256" key="2">
    <source>
        <dbReference type="ARBA" id="ARBA00000711"/>
    </source>
</evidence>
<keyword evidence="17" id="KW-0548">Nucleotidyltransferase</keyword>
<reference evidence="17 18" key="1">
    <citation type="submission" date="2016-10" db="EMBL/GenBank/DDBJ databases">
        <authorList>
            <person name="de Groot N.N."/>
        </authorList>
    </citation>
    <scope>NUCLEOTIDE SEQUENCE [LARGE SCALE GENOMIC DNA]</scope>
    <source>
        <strain evidence="17 18">Nm1</strain>
    </source>
</reference>
<dbReference type="Gene3D" id="3.40.50.300">
    <property type="entry name" value="P-loop containing nucleotide triphosphate hydrolases"/>
    <property type="match status" value="1"/>
</dbReference>
<evidence type="ECO:0000256" key="11">
    <source>
        <dbReference type="ARBA" id="ARBA00022777"/>
    </source>
</evidence>
<dbReference type="UniPathway" id="UPA00148">
    <property type="reaction ID" value="UER00236"/>
</dbReference>
<keyword evidence="13 14" id="KW-0342">GTP-binding</keyword>
<dbReference type="EC" id="2.7.7.62" evidence="14"/>
<feature type="active site" description="GMP-histidine intermediate" evidence="15">
    <location>
        <position position="52"/>
    </location>
</feature>
<dbReference type="RefSeq" id="WP_090414259.1">
    <property type="nucleotide sequence ID" value="NZ_FNOY01000032.1"/>
</dbReference>
<gene>
    <name evidence="17" type="ORF">SAMN05421881_10328</name>
</gene>
<dbReference type="GO" id="GO:0009236">
    <property type="term" value="P:cobalamin biosynthetic process"/>
    <property type="evidence" value="ECO:0007669"/>
    <property type="project" value="UniProtKB-UniRule"/>
</dbReference>
<evidence type="ECO:0000256" key="6">
    <source>
        <dbReference type="ARBA" id="ARBA00005159"/>
    </source>
</evidence>
<dbReference type="CDD" id="cd00544">
    <property type="entry name" value="CobU"/>
    <property type="match status" value="1"/>
</dbReference>